<dbReference type="HOGENOM" id="CLU_070277_2_0_6"/>
<comment type="subcellular location">
    <subcellularLocation>
        <location evidence="1">Cell membrane</location>
        <topology evidence="1">Multi-pass membrane protein</topology>
    </subcellularLocation>
</comment>
<keyword evidence="2" id="KW-1003">Cell membrane</keyword>
<feature type="transmembrane region" description="Helical" evidence="7">
    <location>
        <begin position="244"/>
        <end position="267"/>
    </location>
</feature>
<dbReference type="InterPro" id="IPR010619">
    <property type="entry name" value="ThrE-like_N"/>
</dbReference>
<dbReference type="InterPro" id="IPR050539">
    <property type="entry name" value="ThrE_Dicarb/AminoAcid_Exp"/>
</dbReference>
<evidence type="ECO:0000256" key="1">
    <source>
        <dbReference type="ARBA" id="ARBA00004651"/>
    </source>
</evidence>
<protein>
    <submittedName>
        <fullName evidence="9">Inner membrane protein YjjP</fullName>
    </submittedName>
</protein>
<feature type="transmembrane region" description="Helical" evidence="7">
    <location>
        <begin position="182"/>
        <end position="204"/>
    </location>
</feature>
<comment type="caution">
    <text evidence="9">The sequence shown here is derived from an EMBL/GenBank/DDBJ whole genome shotgun (WGS) entry which is preliminary data.</text>
</comment>
<dbReference type="GO" id="GO:0005886">
    <property type="term" value="C:plasma membrane"/>
    <property type="evidence" value="ECO:0007669"/>
    <property type="project" value="UniProtKB-SubCell"/>
</dbReference>
<evidence type="ECO:0000313" key="9">
    <source>
        <dbReference type="EMBL" id="EFU68410.1"/>
    </source>
</evidence>
<reference evidence="9 10" key="1">
    <citation type="submission" date="2010-12" db="EMBL/GenBank/DDBJ databases">
        <authorList>
            <person name="Muzny D."/>
            <person name="Qin X."/>
            <person name="Deng J."/>
            <person name="Jiang H."/>
            <person name="Liu Y."/>
            <person name="Qu J."/>
            <person name="Song X.-Z."/>
            <person name="Zhang L."/>
            <person name="Thornton R."/>
            <person name="Coyle M."/>
            <person name="Francisco L."/>
            <person name="Jackson L."/>
            <person name="Javaid M."/>
            <person name="Korchina V."/>
            <person name="Kovar C."/>
            <person name="Mata R."/>
            <person name="Mathew T."/>
            <person name="Ngo R."/>
            <person name="Nguyen L."/>
            <person name="Nguyen N."/>
            <person name="Okwuonu G."/>
            <person name="Ongeri F."/>
            <person name="Pham C."/>
            <person name="Simmons D."/>
            <person name="Wilczek-Boney K."/>
            <person name="Hale W."/>
            <person name="Jakkamsetti A."/>
            <person name="Pham P."/>
            <person name="Ruth R."/>
            <person name="San Lucas F."/>
            <person name="Warren J."/>
            <person name="Zhang J."/>
            <person name="Zhao Z."/>
            <person name="Zhou C."/>
            <person name="Zhu D."/>
            <person name="Lee S."/>
            <person name="Bess C."/>
            <person name="Blankenburg K."/>
            <person name="Forbes L."/>
            <person name="Fu Q."/>
            <person name="Gubbala S."/>
            <person name="Hirani K."/>
            <person name="Jayaseelan J.C."/>
            <person name="Lara F."/>
            <person name="Munidasa M."/>
            <person name="Palculict T."/>
            <person name="Patil S."/>
            <person name="Pu L.-L."/>
            <person name="Saada N."/>
            <person name="Tang L."/>
            <person name="Weissenberger G."/>
            <person name="Zhu Y."/>
            <person name="Hemphill L."/>
            <person name="Shang Y."/>
            <person name="Youmans B."/>
            <person name="Ayvaz T."/>
            <person name="Ross M."/>
            <person name="Santibanez J."/>
            <person name="Aqrawi P."/>
            <person name="Gross S."/>
            <person name="Joshi V."/>
            <person name="Fowler G."/>
            <person name="Nazareth L."/>
            <person name="Reid J."/>
            <person name="Worley K."/>
            <person name="Petrosino J."/>
            <person name="Highlander S."/>
            <person name="Gibbs R."/>
        </authorList>
    </citation>
    <scope>NUCLEOTIDE SEQUENCE [LARGE SCALE GENOMIC DNA]</scope>
    <source>
        <strain evidence="9 10">ATCC 33393</strain>
    </source>
</reference>
<evidence type="ECO:0000259" key="8">
    <source>
        <dbReference type="Pfam" id="PF06738"/>
    </source>
</evidence>
<evidence type="ECO:0000313" key="10">
    <source>
        <dbReference type="Proteomes" id="UP000032871"/>
    </source>
</evidence>
<feature type="transmembrane region" description="Helical" evidence="7">
    <location>
        <begin position="130"/>
        <end position="148"/>
    </location>
</feature>
<dbReference type="PANTHER" id="PTHR34390:SF2">
    <property type="entry name" value="SUCCINATE TRANSPORTER SUBUNIT YJJP-RELATED"/>
    <property type="match status" value="1"/>
</dbReference>
<feature type="transmembrane region" description="Helical" evidence="7">
    <location>
        <begin position="154"/>
        <end position="170"/>
    </location>
</feature>
<gene>
    <name evidence="9" type="primary">yjjP</name>
    <name evidence="9" type="ORF">HMPREF9064_0283</name>
</gene>
<dbReference type="EMBL" id="AEPS01000002">
    <property type="protein sequence ID" value="EFU68410.1"/>
    <property type="molecule type" value="Genomic_DNA"/>
</dbReference>
<keyword evidence="3 7" id="KW-0812">Transmembrane</keyword>
<name>E6KVV1_9PAST</name>
<evidence type="ECO:0000256" key="4">
    <source>
        <dbReference type="ARBA" id="ARBA00022989"/>
    </source>
</evidence>
<feature type="domain" description="Threonine/serine exporter-like N-terminal" evidence="8">
    <location>
        <begin position="27"/>
        <end position="264"/>
    </location>
</feature>
<accession>E6KVV1</accession>
<evidence type="ECO:0000256" key="2">
    <source>
        <dbReference type="ARBA" id="ARBA00022475"/>
    </source>
</evidence>
<evidence type="ECO:0000256" key="3">
    <source>
        <dbReference type="ARBA" id="ARBA00022692"/>
    </source>
</evidence>
<evidence type="ECO:0000256" key="5">
    <source>
        <dbReference type="ARBA" id="ARBA00023136"/>
    </source>
</evidence>
<sequence length="272" mass="29392">MGGTVNLGKSMMKAEQITQEYQRDVTRVCVETALLLLQHGVESAVVVQMTQRLGVALGVASVECALTANAVILTTLTNGHCITTTRKSADKGINMQMVTDVQRIIISAEHGIYDLHLVKKKLDHLKPLKYNRYFVVLMVGLSCASFAHLSGGDALISLITFLASSVAMYVRQELSKRHYNPMIVFCITAFVASLIAGMSLKYQIGNDPQIALASSALLLVPGFPLINSLADILKGYVNMGISRWAVATILTFGACLGIVFALSVLNITTWGN</sequence>
<keyword evidence="5 7" id="KW-0472">Membrane</keyword>
<dbReference type="Proteomes" id="UP000032871">
    <property type="component" value="Unassembled WGS sequence"/>
</dbReference>
<evidence type="ECO:0000256" key="6">
    <source>
        <dbReference type="ARBA" id="ARBA00034125"/>
    </source>
</evidence>
<dbReference type="Pfam" id="PF06738">
    <property type="entry name" value="ThrE"/>
    <property type="match status" value="1"/>
</dbReference>
<organism evidence="9 10">
    <name type="scientific">Aggregatibacter segnis ATCC 33393</name>
    <dbReference type="NCBI Taxonomy" id="888057"/>
    <lineage>
        <taxon>Bacteria</taxon>
        <taxon>Pseudomonadati</taxon>
        <taxon>Pseudomonadota</taxon>
        <taxon>Gammaproteobacteria</taxon>
        <taxon>Pasteurellales</taxon>
        <taxon>Pasteurellaceae</taxon>
        <taxon>Aggregatibacter</taxon>
    </lineage>
</organism>
<comment type="similarity">
    <text evidence="6">Belongs to the ThrE exporter (TC 2.A.79) family.</text>
</comment>
<dbReference type="GO" id="GO:0015744">
    <property type="term" value="P:succinate transport"/>
    <property type="evidence" value="ECO:0007669"/>
    <property type="project" value="TreeGrafter"/>
</dbReference>
<feature type="transmembrane region" description="Helical" evidence="7">
    <location>
        <begin position="210"/>
        <end position="232"/>
    </location>
</feature>
<keyword evidence="10" id="KW-1185">Reference proteome</keyword>
<dbReference type="PANTHER" id="PTHR34390">
    <property type="entry name" value="UPF0442 PROTEIN YJJB-RELATED"/>
    <property type="match status" value="1"/>
</dbReference>
<keyword evidence="4 7" id="KW-1133">Transmembrane helix</keyword>
<dbReference type="STRING" id="739.GCA_001059425_00145"/>
<dbReference type="AlphaFoldDB" id="E6KVV1"/>
<evidence type="ECO:0000256" key="7">
    <source>
        <dbReference type="SAM" id="Phobius"/>
    </source>
</evidence>
<proteinExistence type="inferred from homology"/>
<dbReference type="GO" id="GO:0022857">
    <property type="term" value="F:transmembrane transporter activity"/>
    <property type="evidence" value="ECO:0007669"/>
    <property type="project" value="InterPro"/>
</dbReference>